<dbReference type="EMBL" id="CVRI01000075">
    <property type="protein sequence ID" value="CRL08492.1"/>
    <property type="molecule type" value="Genomic_DNA"/>
</dbReference>
<name>A0A1J1J9E2_9DIPT</name>
<dbReference type="AlphaFoldDB" id="A0A1J1J9E2"/>
<proteinExistence type="predicted"/>
<evidence type="ECO:0000313" key="2">
    <source>
        <dbReference type="Proteomes" id="UP000183832"/>
    </source>
</evidence>
<dbReference type="Proteomes" id="UP000183832">
    <property type="component" value="Unassembled WGS sequence"/>
</dbReference>
<keyword evidence="2" id="KW-1185">Reference proteome</keyword>
<accession>A0A1J1J9E2</accession>
<reference evidence="1 2" key="1">
    <citation type="submission" date="2015-04" db="EMBL/GenBank/DDBJ databases">
        <authorList>
            <person name="Syromyatnikov M.Y."/>
            <person name="Popov V.N."/>
        </authorList>
    </citation>
    <scope>NUCLEOTIDE SEQUENCE [LARGE SCALE GENOMIC DNA]</scope>
</reference>
<evidence type="ECO:0000313" key="1">
    <source>
        <dbReference type="EMBL" id="CRL08492.1"/>
    </source>
</evidence>
<sequence>MKSKDNGKCRKSNFCITKPFGLCVLQVEKRSYDGWKSWWCFLFHSVLNPKVSYTNGSFNLTPKYITSQISHLRTYFHRKQSPEYL</sequence>
<gene>
    <name evidence="1" type="ORF">CLUMA_CG021613</name>
</gene>
<organism evidence="1 2">
    <name type="scientific">Clunio marinus</name>
    <dbReference type="NCBI Taxonomy" id="568069"/>
    <lineage>
        <taxon>Eukaryota</taxon>
        <taxon>Metazoa</taxon>
        <taxon>Ecdysozoa</taxon>
        <taxon>Arthropoda</taxon>
        <taxon>Hexapoda</taxon>
        <taxon>Insecta</taxon>
        <taxon>Pterygota</taxon>
        <taxon>Neoptera</taxon>
        <taxon>Endopterygota</taxon>
        <taxon>Diptera</taxon>
        <taxon>Nematocera</taxon>
        <taxon>Chironomoidea</taxon>
        <taxon>Chironomidae</taxon>
        <taxon>Clunio</taxon>
    </lineage>
</organism>
<protein>
    <submittedName>
        <fullName evidence="1">CLUMA_CG021613, isoform A</fullName>
    </submittedName>
</protein>